<accession>A0ABR4PD90</accession>
<feature type="region of interest" description="Disordered" evidence="1">
    <location>
        <begin position="54"/>
        <end position="115"/>
    </location>
</feature>
<reference evidence="2 3" key="1">
    <citation type="submission" date="2024-06" db="EMBL/GenBank/DDBJ databases">
        <title>Complete genome of Phlyctema vagabunda strain 19-DSS-EL-015.</title>
        <authorList>
            <person name="Fiorenzani C."/>
        </authorList>
    </citation>
    <scope>NUCLEOTIDE SEQUENCE [LARGE SCALE GENOMIC DNA]</scope>
    <source>
        <strain evidence="2 3">19-DSS-EL-015</strain>
    </source>
</reference>
<keyword evidence="3" id="KW-1185">Reference proteome</keyword>
<evidence type="ECO:0000313" key="2">
    <source>
        <dbReference type="EMBL" id="KAL3421285.1"/>
    </source>
</evidence>
<proteinExistence type="predicted"/>
<name>A0ABR4PD90_9HELO</name>
<evidence type="ECO:0000256" key="1">
    <source>
        <dbReference type="SAM" id="MobiDB-lite"/>
    </source>
</evidence>
<feature type="region of interest" description="Disordered" evidence="1">
    <location>
        <begin position="128"/>
        <end position="169"/>
    </location>
</feature>
<evidence type="ECO:0000313" key="3">
    <source>
        <dbReference type="Proteomes" id="UP001629113"/>
    </source>
</evidence>
<dbReference type="EMBL" id="JBFCZG010000006">
    <property type="protein sequence ID" value="KAL3421285.1"/>
    <property type="molecule type" value="Genomic_DNA"/>
</dbReference>
<feature type="compositionally biased region" description="Basic and acidic residues" evidence="1">
    <location>
        <begin position="80"/>
        <end position="106"/>
    </location>
</feature>
<protein>
    <submittedName>
        <fullName evidence="2">Uncharacterized protein</fullName>
    </submittedName>
</protein>
<gene>
    <name evidence="2" type="ORF">PVAG01_07730</name>
</gene>
<organism evidence="2 3">
    <name type="scientific">Phlyctema vagabunda</name>
    <dbReference type="NCBI Taxonomy" id="108571"/>
    <lineage>
        <taxon>Eukaryota</taxon>
        <taxon>Fungi</taxon>
        <taxon>Dikarya</taxon>
        <taxon>Ascomycota</taxon>
        <taxon>Pezizomycotina</taxon>
        <taxon>Leotiomycetes</taxon>
        <taxon>Helotiales</taxon>
        <taxon>Dermateaceae</taxon>
        <taxon>Phlyctema</taxon>
    </lineage>
</organism>
<dbReference type="Proteomes" id="UP001629113">
    <property type="component" value="Unassembled WGS sequence"/>
</dbReference>
<comment type="caution">
    <text evidence="2">The sequence shown here is derived from an EMBL/GenBank/DDBJ whole genome shotgun (WGS) entry which is preliminary data.</text>
</comment>
<sequence>MPINLSDHEQRLLAAVISQMSTIPAVDYQKVGDEIGIKYARNVQASFKKVWQKLKGGSNGSHSPSRTPIKKATVAHNHHRSPEPRKVRPARERKKSEKAIQSEHFKAQWPSDDDNDDIEEFIKKEEVRHGRLLFNGTPDSASEPQYGDNEDRGDEYGEDAGGDAMDPEI</sequence>
<feature type="compositionally biased region" description="Acidic residues" evidence="1">
    <location>
        <begin position="151"/>
        <end position="169"/>
    </location>
</feature>